<evidence type="ECO:0000313" key="2">
    <source>
        <dbReference type="Proteomes" id="UP001160148"/>
    </source>
</evidence>
<organism evidence="1 2">
    <name type="scientific">Macrosiphum euphorbiae</name>
    <name type="common">potato aphid</name>
    <dbReference type="NCBI Taxonomy" id="13131"/>
    <lineage>
        <taxon>Eukaryota</taxon>
        <taxon>Metazoa</taxon>
        <taxon>Ecdysozoa</taxon>
        <taxon>Arthropoda</taxon>
        <taxon>Hexapoda</taxon>
        <taxon>Insecta</taxon>
        <taxon>Pterygota</taxon>
        <taxon>Neoptera</taxon>
        <taxon>Paraneoptera</taxon>
        <taxon>Hemiptera</taxon>
        <taxon>Sternorrhyncha</taxon>
        <taxon>Aphidomorpha</taxon>
        <taxon>Aphidoidea</taxon>
        <taxon>Aphididae</taxon>
        <taxon>Macrosiphini</taxon>
        <taxon>Macrosiphum</taxon>
    </lineage>
</organism>
<comment type="caution">
    <text evidence="1">The sequence shown here is derived from an EMBL/GenBank/DDBJ whole genome shotgun (WGS) entry which is preliminary data.</text>
</comment>
<proteinExistence type="predicted"/>
<dbReference type="PANTHER" id="PTHR47501">
    <property type="entry name" value="TRANSPOSASE-RELATED"/>
    <property type="match status" value="1"/>
</dbReference>
<dbReference type="SUPFAM" id="SSF53098">
    <property type="entry name" value="Ribonuclease H-like"/>
    <property type="match status" value="1"/>
</dbReference>
<name>A0AAV0WZX1_9HEMI</name>
<protein>
    <recommendedName>
        <fullName evidence="3">Transposase</fullName>
    </recommendedName>
</protein>
<sequence>MLTTQIETHNYICLTADIWSSNNKSYMGMTCHFIEDTYDRKSYVLGCQRVKGAHNYLNIMEVLTEMMDKFKIDVSKVTHIVTDNASNFGKSFKVFSSSSLPEIQQTSLQCTGNFHEEDDLSSCSSDNAMDSEDSDIEIVEMDSMFSNTKNIEKDNDKMCLPQYMRCCAHTLSLIATCDVSKITDANYVKVSKSTFNKLLYCNL</sequence>
<evidence type="ECO:0000313" key="1">
    <source>
        <dbReference type="EMBL" id="CAI6361465.1"/>
    </source>
</evidence>
<accession>A0AAV0WZX1</accession>
<keyword evidence="2" id="KW-1185">Reference proteome</keyword>
<dbReference type="EMBL" id="CARXXK010000003">
    <property type="protein sequence ID" value="CAI6361465.1"/>
    <property type="molecule type" value="Genomic_DNA"/>
</dbReference>
<reference evidence="1 2" key="1">
    <citation type="submission" date="2023-01" db="EMBL/GenBank/DDBJ databases">
        <authorList>
            <person name="Whitehead M."/>
        </authorList>
    </citation>
    <scope>NUCLEOTIDE SEQUENCE [LARGE SCALE GENOMIC DNA]</scope>
</reference>
<gene>
    <name evidence="1" type="ORF">MEUPH1_LOCUS16641</name>
</gene>
<dbReference type="AlphaFoldDB" id="A0AAV0WZX1"/>
<dbReference type="Proteomes" id="UP001160148">
    <property type="component" value="Unassembled WGS sequence"/>
</dbReference>
<evidence type="ECO:0008006" key="3">
    <source>
        <dbReference type="Google" id="ProtNLM"/>
    </source>
</evidence>
<dbReference type="InterPro" id="IPR012337">
    <property type="entry name" value="RNaseH-like_sf"/>
</dbReference>